<keyword evidence="2" id="KW-0472">Membrane</keyword>
<protein>
    <submittedName>
        <fullName evidence="3">Uncharacterized protein</fullName>
    </submittedName>
</protein>
<reference evidence="3 4" key="1">
    <citation type="submission" date="2018-08" db="EMBL/GenBank/DDBJ databases">
        <title>A genome reference for cultivated species of the human gut microbiota.</title>
        <authorList>
            <person name="Zou Y."/>
            <person name="Xue W."/>
            <person name="Luo G."/>
        </authorList>
    </citation>
    <scope>NUCLEOTIDE SEQUENCE [LARGE SCALE GENOMIC DNA]</scope>
    <source>
        <strain evidence="3 4">OF05-12</strain>
    </source>
</reference>
<evidence type="ECO:0000313" key="4">
    <source>
        <dbReference type="Proteomes" id="UP000261031"/>
    </source>
</evidence>
<dbReference type="Proteomes" id="UP000261031">
    <property type="component" value="Unassembled WGS sequence"/>
</dbReference>
<sequence length="457" mass="47568">MRSHEKRVNVCPRTQGKYLVSVVLTAVFAIASLFGTLLFSADAVADAAESQAVAQVGNATYASVQEAIGHTSMKNATVTLLTDVAESVTITPLKGMRNVTFDLNGHVLQADGSAVITVPANMQLTITGPGTVAGGTQPAVDCRGALRVESGMFTSDATLMRFAETNETSAQGSFSGGTFTAPMLFNLLDDAKNLGYVTVRGGEYRGMIPAGLNTLALLSGSFSDLSNLAPYLADSLGLIPGGTSGDGMGDGMFHVGDLAISSKQTLVELNPASGLQRLSADDLLKLTETQLNGIADYLLVVDSDQLQALNDQIDRAMQAVEKRKAFEAVSQNITITAVRNTSDDDFTDANAARSSGMPNGASSRGSANASGGAGMQLRTSDHDGISAQVTVTIKAVAEPEEPEEPGKPSNPEKPEKPEMPRSGSAVQALAIISLLLVIASATCTYATVHLQSSRLHN</sequence>
<evidence type="ECO:0000256" key="1">
    <source>
        <dbReference type="SAM" id="MobiDB-lite"/>
    </source>
</evidence>
<evidence type="ECO:0000256" key="2">
    <source>
        <dbReference type="SAM" id="Phobius"/>
    </source>
</evidence>
<proteinExistence type="predicted"/>
<dbReference type="AlphaFoldDB" id="A0A3E5HJ93"/>
<evidence type="ECO:0000313" key="3">
    <source>
        <dbReference type="EMBL" id="RGP01756.1"/>
    </source>
</evidence>
<comment type="caution">
    <text evidence="3">The sequence shown here is derived from an EMBL/GenBank/DDBJ whole genome shotgun (WGS) entry which is preliminary data.</text>
</comment>
<feature type="transmembrane region" description="Helical" evidence="2">
    <location>
        <begin position="425"/>
        <end position="448"/>
    </location>
</feature>
<keyword evidence="2" id="KW-0812">Transmembrane</keyword>
<feature type="region of interest" description="Disordered" evidence="1">
    <location>
        <begin position="396"/>
        <end position="422"/>
    </location>
</feature>
<name>A0A3E5HJ93_BIFPS</name>
<keyword evidence="2" id="KW-1133">Transmembrane helix</keyword>
<accession>A0A3E5HJ93</accession>
<dbReference type="EMBL" id="QSWD01000006">
    <property type="protein sequence ID" value="RGP01756.1"/>
    <property type="molecule type" value="Genomic_DNA"/>
</dbReference>
<organism evidence="3 4">
    <name type="scientific">Bifidobacterium pseudocatenulatum</name>
    <dbReference type="NCBI Taxonomy" id="28026"/>
    <lineage>
        <taxon>Bacteria</taxon>
        <taxon>Bacillati</taxon>
        <taxon>Actinomycetota</taxon>
        <taxon>Actinomycetes</taxon>
        <taxon>Bifidobacteriales</taxon>
        <taxon>Bifidobacteriaceae</taxon>
        <taxon>Bifidobacterium</taxon>
    </lineage>
</organism>
<feature type="compositionally biased region" description="Basic and acidic residues" evidence="1">
    <location>
        <begin position="404"/>
        <end position="419"/>
    </location>
</feature>
<gene>
    <name evidence="3" type="ORF">DXA79_08765</name>
</gene>
<feature type="region of interest" description="Disordered" evidence="1">
    <location>
        <begin position="344"/>
        <end position="383"/>
    </location>
</feature>
<feature type="compositionally biased region" description="Low complexity" evidence="1">
    <location>
        <begin position="359"/>
        <end position="370"/>
    </location>
</feature>
<dbReference type="RefSeq" id="WP_117612358.1">
    <property type="nucleotide sequence ID" value="NZ_JAQCZV010000001.1"/>
</dbReference>